<proteinExistence type="predicted"/>
<evidence type="ECO:0000313" key="3">
    <source>
        <dbReference type="Proteomes" id="UP000297649"/>
    </source>
</evidence>
<name>A0A6H3NRA7_9LEPT</name>
<gene>
    <name evidence="2" type="ORF">EHR08_17810</name>
</gene>
<organism evidence="2 3">
    <name type="scientific">Leptospira bandrabouensis</name>
    <dbReference type="NCBI Taxonomy" id="2484903"/>
    <lineage>
        <taxon>Bacteria</taxon>
        <taxon>Pseudomonadati</taxon>
        <taxon>Spirochaetota</taxon>
        <taxon>Spirochaetia</taxon>
        <taxon>Leptospirales</taxon>
        <taxon>Leptospiraceae</taxon>
        <taxon>Leptospira</taxon>
    </lineage>
</organism>
<accession>A0A6H3NRA7</accession>
<sequence length="218" mass="24925">MKSTLKLKTIDDIERELSIIVVCEKKQKADITLSQVYDFLAESIELSIQRIGSTTKRNTINKILGKYKFAKLLSKGSYTKANQIPGFPLKDLGDAESALLRLKTSLTAFKLHSGPFADHPVFGELDKKQWERIHGILAAFLFGYIQLYGDEKLRFAKDREQKKEKAFADKKQHQHHHQQKKKDDRDTKPSGHNSRKWKNKKKPHNKGNKNQGSGGGLR</sequence>
<dbReference type="Proteomes" id="UP000297649">
    <property type="component" value="Unassembled WGS sequence"/>
</dbReference>
<dbReference type="InterPro" id="IPR011463">
    <property type="entry name" value="DUF1569"/>
</dbReference>
<reference evidence="2" key="1">
    <citation type="journal article" date="2019" name="PLoS Negl. Trop. Dis.">
        <title>Revisiting the worldwide diversity of Leptospira species in the environment.</title>
        <authorList>
            <person name="Vincent A.T."/>
            <person name="Schiettekatte O."/>
            <person name="Bourhy P."/>
            <person name="Veyrier F.J."/>
            <person name="Picardeau M."/>
        </authorList>
    </citation>
    <scope>NUCLEOTIDE SEQUENCE [LARGE SCALE GENOMIC DNA]</scope>
    <source>
        <strain evidence="2">201601109</strain>
    </source>
</reference>
<dbReference type="OrthoDB" id="345241at2"/>
<dbReference type="AlphaFoldDB" id="A0A6H3NRA7"/>
<comment type="caution">
    <text evidence="2">The sequence shown here is derived from an EMBL/GenBank/DDBJ whole genome shotgun (WGS) entry which is preliminary data.</text>
</comment>
<dbReference type="Pfam" id="PF07606">
    <property type="entry name" value="DUF1569"/>
    <property type="match status" value="1"/>
</dbReference>
<evidence type="ECO:0000313" key="2">
    <source>
        <dbReference type="EMBL" id="TGN11369.1"/>
    </source>
</evidence>
<dbReference type="EMBL" id="RQHU01000024">
    <property type="protein sequence ID" value="TGN11369.1"/>
    <property type="molecule type" value="Genomic_DNA"/>
</dbReference>
<protein>
    <submittedName>
        <fullName evidence="2">DUF1569 domain-containing protein</fullName>
    </submittedName>
</protein>
<feature type="region of interest" description="Disordered" evidence="1">
    <location>
        <begin position="162"/>
        <end position="218"/>
    </location>
</feature>
<evidence type="ECO:0000256" key="1">
    <source>
        <dbReference type="SAM" id="MobiDB-lite"/>
    </source>
</evidence>
<keyword evidence="3" id="KW-1185">Reference proteome</keyword>
<feature type="compositionally biased region" description="Basic residues" evidence="1">
    <location>
        <begin position="193"/>
        <end position="207"/>
    </location>
</feature>
<dbReference type="RefSeq" id="WP_135743655.1">
    <property type="nucleotide sequence ID" value="NZ_JAIZBL010000005.1"/>
</dbReference>
<feature type="compositionally biased region" description="Basic and acidic residues" evidence="1">
    <location>
        <begin position="162"/>
        <end position="171"/>
    </location>
</feature>